<keyword evidence="4 12" id="KW-0548">Nucleotidyltransferase</keyword>
<sequence length="592" mass="67319">MSIIDLIKSKVKLSDVVGQRVKLTKRGNNIIGLCPFHNEKTPSFTVSDEKGLYYCFGCGASGDVIQFTCDINALDFKGAVSYLAEMYGIDVPQHTDNQIGLIRLLNEATIWFEKQLYSNSFALEYVKNRRITDNTIKKFRLGYAPAHGLVKYLLSCGFNIDDIRKTGLSNVNDQDYFYNRIMFPICNSVGDVIGFGGRSIINTQNPKYLNSKASVFFQKRESLYAAHIAVREARKAGKIIVVEGYMDALILHQLGIGNVVALLGTSMTSEHLTYLWDISTEVIVWMDGDVAGKMACVKAASLALSLIKSGCIIKFVNLDTCDDPYDICINKGITDVMAILDSAKLLSEFIWDYELSKVTSGSAIMPEQCVMLDARMKYYISKINDSNIAKYYKKYFYNQVRNLQQYSNSKSQIFDSNGLVKKLVVNQFDNMTTESFSKEYNQLRAINIIMEFPELLDNPIIFDQFTKFHISDNSLYELQQHILNIKIALCDSVMSKNVLLLELQKAGLSHLIDYVFKKMVGFKYNTTLSHDKKNDHLAISKKEIEKIMLVEQLRYLQEEILDLRLSGKDSLAEKLSHQAQAIDTRLRELWDY</sequence>
<keyword evidence="5 12" id="KW-0235">DNA replication</keyword>
<dbReference type="InterPro" id="IPR050219">
    <property type="entry name" value="DnaG_primase"/>
</dbReference>
<evidence type="ECO:0000256" key="4">
    <source>
        <dbReference type="ARBA" id="ARBA00022695"/>
    </source>
</evidence>
<dbReference type="GO" id="GO:0005737">
    <property type="term" value="C:cytoplasm"/>
    <property type="evidence" value="ECO:0007669"/>
    <property type="project" value="TreeGrafter"/>
</dbReference>
<keyword evidence="9" id="KW-0460">Magnesium</keyword>
<evidence type="ECO:0000256" key="12">
    <source>
        <dbReference type="HAMAP-Rule" id="MF_00974"/>
    </source>
</evidence>
<dbReference type="InterPro" id="IPR030846">
    <property type="entry name" value="DnaG_bac"/>
</dbReference>
<keyword evidence="1 12" id="KW-0240">DNA-directed RNA polymerase</keyword>
<dbReference type="SUPFAM" id="SSF56731">
    <property type="entry name" value="DNA primase core"/>
    <property type="match status" value="1"/>
</dbReference>
<evidence type="ECO:0000259" key="15">
    <source>
        <dbReference type="PROSITE" id="PS50880"/>
    </source>
</evidence>
<dbReference type="InterPro" id="IPR034151">
    <property type="entry name" value="TOPRIM_DnaG_bac"/>
</dbReference>
<dbReference type="Proteomes" id="UP000001021">
    <property type="component" value="Chromosome"/>
</dbReference>
<gene>
    <name evidence="12 16" type="primary">dnaG</name>
    <name evidence="16" type="ordered locus">ERWE_CDS_03380</name>
</gene>
<dbReference type="Gene3D" id="3.90.580.10">
    <property type="entry name" value="Zinc finger, CHC2-type domain"/>
    <property type="match status" value="1"/>
</dbReference>
<comment type="catalytic activity">
    <reaction evidence="12">
        <text>ssDNA + n NTP = ssDNA/pppN(pN)n-1 hybrid + (n-1) diphosphate.</text>
        <dbReference type="EC" id="2.7.7.101"/>
    </reaction>
</comment>
<organism evidence="16 17">
    <name type="scientific">Ehrlichia ruminantium (strain Welgevonden)</name>
    <dbReference type="NCBI Taxonomy" id="254945"/>
    <lineage>
        <taxon>Bacteria</taxon>
        <taxon>Pseudomonadati</taxon>
        <taxon>Pseudomonadota</taxon>
        <taxon>Alphaproteobacteria</taxon>
        <taxon>Rickettsiales</taxon>
        <taxon>Anaplasmataceae</taxon>
        <taxon>Ehrlichia</taxon>
    </lineage>
</organism>
<proteinExistence type="inferred from homology"/>
<dbReference type="RefSeq" id="WP_011155012.1">
    <property type="nucleotide sequence ID" value="NC_005295.2"/>
</dbReference>
<dbReference type="KEGG" id="eru:Erum3310"/>
<keyword evidence="6 12" id="KW-0479">Metal-binding</keyword>
<dbReference type="PANTHER" id="PTHR30313:SF2">
    <property type="entry name" value="DNA PRIMASE"/>
    <property type="match status" value="1"/>
</dbReference>
<dbReference type="EMBL" id="CR925678">
    <property type="protein sequence ID" value="CAI26832.1"/>
    <property type="molecule type" value="Genomic_DNA"/>
</dbReference>
<dbReference type="InterPro" id="IPR002694">
    <property type="entry name" value="Znf_CHC2"/>
</dbReference>
<comment type="subunit">
    <text evidence="12">Monomer. Interacts with DnaB.</text>
</comment>
<dbReference type="HAMAP" id="MF_00974">
    <property type="entry name" value="DNA_primase_DnaG"/>
    <property type="match status" value="1"/>
</dbReference>
<evidence type="ECO:0000256" key="2">
    <source>
        <dbReference type="ARBA" id="ARBA00022515"/>
    </source>
</evidence>
<evidence type="ECO:0000256" key="5">
    <source>
        <dbReference type="ARBA" id="ARBA00022705"/>
    </source>
</evidence>
<keyword evidence="2 12" id="KW-0639">Primosome</keyword>
<comment type="domain">
    <text evidence="12">Contains an N-terminal zinc-binding domain, a central core domain that contains the primase activity, and a C-terminal DnaB-binding domain.</text>
</comment>
<evidence type="ECO:0000256" key="10">
    <source>
        <dbReference type="ARBA" id="ARBA00023125"/>
    </source>
</evidence>
<comment type="similarity">
    <text evidence="12 13">Belongs to the DnaG primase family.</text>
</comment>
<evidence type="ECO:0000256" key="13">
    <source>
        <dbReference type="PIRNR" id="PIRNR002811"/>
    </source>
</evidence>
<dbReference type="SMART" id="SM00493">
    <property type="entry name" value="TOPRIM"/>
    <property type="match status" value="1"/>
</dbReference>
<dbReference type="SUPFAM" id="SSF57783">
    <property type="entry name" value="Zinc beta-ribbon"/>
    <property type="match status" value="1"/>
</dbReference>
<dbReference type="SMART" id="SM00400">
    <property type="entry name" value="ZnF_CHCC"/>
    <property type="match status" value="1"/>
</dbReference>
<dbReference type="PROSITE" id="PS50880">
    <property type="entry name" value="TOPRIM"/>
    <property type="match status" value="1"/>
</dbReference>
<dbReference type="CDD" id="cd03364">
    <property type="entry name" value="TOPRIM_DnaG_primases"/>
    <property type="match status" value="1"/>
</dbReference>
<dbReference type="EC" id="2.7.7.101" evidence="12"/>
<dbReference type="InterPro" id="IPR006295">
    <property type="entry name" value="DNA_primase_DnaG"/>
</dbReference>
<protein>
    <recommendedName>
        <fullName evidence="12 13">DNA primase</fullName>
        <ecNumber evidence="12">2.7.7.101</ecNumber>
    </recommendedName>
</protein>
<evidence type="ECO:0000313" key="16">
    <source>
        <dbReference type="EMBL" id="CAI26832.1"/>
    </source>
</evidence>
<dbReference type="GeneID" id="33057758"/>
<evidence type="ECO:0000313" key="17">
    <source>
        <dbReference type="Proteomes" id="UP000001021"/>
    </source>
</evidence>
<dbReference type="PANTHER" id="PTHR30313">
    <property type="entry name" value="DNA PRIMASE"/>
    <property type="match status" value="1"/>
</dbReference>
<keyword evidence="3 12" id="KW-0808">Transferase</keyword>
<evidence type="ECO:0000256" key="14">
    <source>
        <dbReference type="PIRSR" id="PIRSR002811-1"/>
    </source>
</evidence>
<comment type="function">
    <text evidence="12 13">RNA polymerase that catalyzes the synthesis of short RNA molecules used as primers for DNA polymerase during DNA replication.</text>
</comment>
<keyword evidence="11 12" id="KW-0804">Transcription</keyword>
<dbReference type="AlphaFoldDB" id="A0A0H3M0Z4"/>
<accession>A0A0H3M0Z4</accession>
<dbReference type="Gene3D" id="3.40.1360.10">
    <property type="match status" value="1"/>
</dbReference>
<dbReference type="KEGG" id="erw:ERWE_CDS_03380"/>
<evidence type="ECO:0000256" key="6">
    <source>
        <dbReference type="ARBA" id="ARBA00022723"/>
    </source>
</evidence>
<evidence type="ECO:0000256" key="3">
    <source>
        <dbReference type="ARBA" id="ARBA00022679"/>
    </source>
</evidence>
<dbReference type="GO" id="GO:0000428">
    <property type="term" value="C:DNA-directed RNA polymerase complex"/>
    <property type="evidence" value="ECO:0007669"/>
    <property type="project" value="UniProtKB-KW"/>
</dbReference>
<dbReference type="eggNOG" id="COG0358">
    <property type="taxonomic scope" value="Bacteria"/>
</dbReference>
<dbReference type="HOGENOM" id="CLU_013501_5_3_5"/>
<keyword evidence="8 12" id="KW-0862">Zinc</keyword>
<dbReference type="Pfam" id="PF08275">
    <property type="entry name" value="DNAG_N"/>
    <property type="match status" value="1"/>
</dbReference>
<evidence type="ECO:0000256" key="9">
    <source>
        <dbReference type="ARBA" id="ARBA00022842"/>
    </source>
</evidence>
<reference evidence="16 17" key="1">
    <citation type="journal article" date="2006" name="J. Bacteriol.">
        <title>Comparative genomic analysis of three strains of Ehrlichia ruminantium reveals an active process of genome size plasticity.</title>
        <authorList>
            <person name="Frutos R."/>
            <person name="Viari A."/>
            <person name="Ferraz C."/>
            <person name="Morgat A."/>
            <person name="Eychenie S."/>
            <person name="Kandassami Y."/>
            <person name="Chantal I."/>
            <person name="Bensaid A."/>
            <person name="Coissac E."/>
            <person name="Vachiery N."/>
            <person name="Demaille J."/>
            <person name="Martinez D."/>
        </authorList>
    </citation>
    <scope>NUCLEOTIDE SEQUENCE [LARGE SCALE GENOMIC DNA]</scope>
    <source>
        <strain evidence="16 17">Welgevonden</strain>
    </source>
</reference>
<dbReference type="Gene3D" id="3.90.980.10">
    <property type="entry name" value="DNA primase, catalytic core, N-terminal domain"/>
    <property type="match status" value="1"/>
</dbReference>
<dbReference type="PIRSF" id="PIRSF002811">
    <property type="entry name" value="DnaG"/>
    <property type="match status" value="1"/>
</dbReference>
<evidence type="ECO:0000256" key="7">
    <source>
        <dbReference type="ARBA" id="ARBA00022771"/>
    </source>
</evidence>
<dbReference type="Pfam" id="PF01807">
    <property type="entry name" value="Zn_ribbon_DnaG"/>
    <property type="match status" value="1"/>
</dbReference>
<evidence type="ECO:0000256" key="8">
    <source>
        <dbReference type="ARBA" id="ARBA00022833"/>
    </source>
</evidence>
<feature type="domain" description="Toprim" evidence="15">
    <location>
        <begin position="237"/>
        <end position="321"/>
    </location>
</feature>
<dbReference type="InterPro" id="IPR036977">
    <property type="entry name" value="DNA_primase_Znf_CHC2"/>
</dbReference>
<dbReference type="GO" id="GO:1990077">
    <property type="term" value="C:primosome complex"/>
    <property type="evidence" value="ECO:0007669"/>
    <property type="project" value="UniProtKB-KW"/>
</dbReference>
<evidence type="ECO:0000256" key="1">
    <source>
        <dbReference type="ARBA" id="ARBA00022478"/>
    </source>
</evidence>
<dbReference type="InterPro" id="IPR013264">
    <property type="entry name" value="DNAG_N"/>
</dbReference>
<feature type="zinc finger region" description="CHC2-type" evidence="12 14">
    <location>
        <begin position="34"/>
        <end position="58"/>
    </location>
</feature>
<keyword evidence="17" id="KW-1185">Reference proteome</keyword>
<name>A0A0H3M0Z4_EHRRW</name>
<keyword evidence="10 12" id="KW-0238">DNA-binding</keyword>
<dbReference type="FunFam" id="3.90.580.10:FF:000001">
    <property type="entry name" value="DNA primase"/>
    <property type="match status" value="1"/>
</dbReference>
<dbReference type="InterPro" id="IPR037068">
    <property type="entry name" value="DNA_primase_core_N_sf"/>
</dbReference>
<evidence type="ECO:0000256" key="11">
    <source>
        <dbReference type="ARBA" id="ARBA00023163"/>
    </source>
</evidence>
<dbReference type="GO" id="GO:0006269">
    <property type="term" value="P:DNA replication, synthesis of primer"/>
    <property type="evidence" value="ECO:0007669"/>
    <property type="project" value="UniProtKB-UniRule"/>
</dbReference>
<dbReference type="NCBIfam" id="TIGR01391">
    <property type="entry name" value="dnaG"/>
    <property type="match status" value="1"/>
</dbReference>
<dbReference type="InterPro" id="IPR006171">
    <property type="entry name" value="TOPRIM_dom"/>
</dbReference>
<dbReference type="GO" id="GO:0003899">
    <property type="term" value="F:DNA-directed RNA polymerase activity"/>
    <property type="evidence" value="ECO:0007669"/>
    <property type="project" value="UniProtKB-UniRule"/>
</dbReference>
<comment type="cofactor">
    <cofactor evidence="12 13 14">
        <name>Zn(2+)</name>
        <dbReference type="ChEBI" id="CHEBI:29105"/>
    </cofactor>
    <text evidence="12 13 14">Binds 1 zinc ion per monomer.</text>
</comment>
<dbReference type="Pfam" id="PF13662">
    <property type="entry name" value="Toprim_4"/>
    <property type="match status" value="1"/>
</dbReference>
<dbReference type="GO" id="GO:0003677">
    <property type="term" value="F:DNA binding"/>
    <property type="evidence" value="ECO:0007669"/>
    <property type="project" value="UniProtKB-KW"/>
</dbReference>
<dbReference type="GO" id="GO:0008270">
    <property type="term" value="F:zinc ion binding"/>
    <property type="evidence" value="ECO:0007669"/>
    <property type="project" value="UniProtKB-UniRule"/>
</dbReference>
<keyword evidence="7 12" id="KW-0863">Zinc-finger</keyword>